<dbReference type="eggNOG" id="ENOG50330Z5">
    <property type="taxonomic scope" value="Bacteria"/>
</dbReference>
<dbReference type="EMBL" id="QAMZ01000045">
    <property type="protein sequence ID" value="PWL52717.1"/>
    <property type="molecule type" value="Genomic_DNA"/>
</dbReference>
<dbReference type="InterPro" id="IPR014195">
    <property type="entry name" value="Spore_III_AG"/>
</dbReference>
<dbReference type="GeneID" id="90544777"/>
<evidence type="ECO:0000256" key="1">
    <source>
        <dbReference type="SAM" id="MobiDB-lite"/>
    </source>
</evidence>
<proteinExistence type="predicted"/>
<evidence type="ECO:0000313" key="3">
    <source>
        <dbReference type="EMBL" id="PWL52717.1"/>
    </source>
</evidence>
<feature type="transmembrane region" description="Helical" evidence="2">
    <location>
        <begin position="20"/>
        <end position="39"/>
    </location>
</feature>
<evidence type="ECO:0000256" key="2">
    <source>
        <dbReference type="SAM" id="Phobius"/>
    </source>
</evidence>
<dbReference type="OrthoDB" id="1634070at2"/>
<evidence type="ECO:0000313" key="5">
    <source>
        <dbReference type="Proteomes" id="UP000182135"/>
    </source>
</evidence>
<dbReference type="RefSeq" id="WP_027638364.1">
    <property type="nucleotide sequence ID" value="NZ_BAAACD010000029.1"/>
</dbReference>
<reference evidence="4 5" key="1">
    <citation type="submission" date="2016-10" db="EMBL/GenBank/DDBJ databases">
        <authorList>
            <person name="de Groot N.N."/>
        </authorList>
    </citation>
    <scope>NUCLEOTIDE SEQUENCE [LARGE SCALE GENOMIC DNA]</scope>
    <source>
        <strain evidence="4 5">NLAE-zl-G419</strain>
    </source>
</reference>
<keyword evidence="2" id="KW-0472">Membrane</keyword>
<reference evidence="3 6" key="2">
    <citation type="submission" date="2018-03" db="EMBL/GenBank/DDBJ databases">
        <title>The uncultured portion of the human microbiome is neutrally assembled.</title>
        <authorList>
            <person name="Jeraldo P."/>
            <person name="Boardman L."/>
            <person name="White B.A."/>
            <person name="Nelson H."/>
            <person name="Goldenfeld N."/>
            <person name="Chia N."/>
        </authorList>
    </citation>
    <scope>NUCLEOTIDE SEQUENCE [LARGE SCALE GENOMIC DNA]</scope>
    <source>
        <strain evidence="3">CIM:MAG 903</strain>
    </source>
</reference>
<feature type="region of interest" description="Disordered" evidence="1">
    <location>
        <begin position="113"/>
        <end position="144"/>
    </location>
</feature>
<dbReference type="NCBIfam" id="TIGR02830">
    <property type="entry name" value="spore_III_AG"/>
    <property type="match status" value="1"/>
</dbReference>
<keyword evidence="5" id="KW-1185">Reference proteome</keyword>
<keyword evidence="2" id="KW-1133">Transmembrane helix</keyword>
<organism evidence="4 5">
    <name type="scientific">Clostridium cadaveris</name>
    <dbReference type="NCBI Taxonomy" id="1529"/>
    <lineage>
        <taxon>Bacteria</taxon>
        <taxon>Bacillati</taxon>
        <taxon>Bacillota</taxon>
        <taxon>Clostridia</taxon>
        <taxon>Eubacteriales</taxon>
        <taxon>Clostridiaceae</taxon>
        <taxon>Clostridium</taxon>
    </lineage>
</organism>
<dbReference type="Proteomes" id="UP000246114">
    <property type="component" value="Unassembled WGS sequence"/>
</dbReference>
<dbReference type="STRING" id="1529.SAMN04487885_101154"/>
<accession>A0A1I2J7L3</accession>
<evidence type="ECO:0000313" key="6">
    <source>
        <dbReference type="Proteomes" id="UP000246114"/>
    </source>
</evidence>
<dbReference type="Proteomes" id="UP000182135">
    <property type="component" value="Unassembled WGS sequence"/>
</dbReference>
<evidence type="ECO:0000313" key="4">
    <source>
        <dbReference type="EMBL" id="SFF50010.1"/>
    </source>
</evidence>
<keyword evidence="2" id="KW-0812">Transmembrane</keyword>
<sequence length="202" mass="22204">MNIKKIIQNLESKSLKKNFYNLLIVLLIGVLIILVSSFFTNDKKSAAAIAKKETSKEENVIKEQEVNDVLSSYEASQKDQLKTILSSIEGVGKVEVMLTLESTSEKVPAVDVTKSTTNTNEKDNSGGTRENVQQNDGTKIVMSNTGDTNTPLILKVLNPKINGVVIVAEGGENKTLQYNIIKTVSTLYNIPEHKVSVFSMKK</sequence>
<protein>
    <submittedName>
        <fullName evidence="4">Stage III sporulation protein AG</fullName>
    </submittedName>
</protein>
<name>A0A1I2J7L3_9CLOT</name>
<dbReference type="EMBL" id="FOOE01000001">
    <property type="protein sequence ID" value="SFF50010.1"/>
    <property type="molecule type" value="Genomic_DNA"/>
</dbReference>
<gene>
    <name evidence="3" type="primary">spoIIIAG</name>
    <name evidence="3" type="ORF">DBY38_09445</name>
    <name evidence="4" type="ORF">SAMN04487885_101154</name>
</gene>
<dbReference type="AlphaFoldDB" id="A0A1I2J7L3"/>